<evidence type="ECO:0000313" key="3">
    <source>
        <dbReference type="Proteomes" id="UP000218231"/>
    </source>
</evidence>
<feature type="region of interest" description="Disordered" evidence="1">
    <location>
        <begin position="75"/>
        <end position="102"/>
    </location>
</feature>
<organism evidence="2 3">
    <name type="scientific">Diploscapter pachys</name>
    <dbReference type="NCBI Taxonomy" id="2018661"/>
    <lineage>
        <taxon>Eukaryota</taxon>
        <taxon>Metazoa</taxon>
        <taxon>Ecdysozoa</taxon>
        <taxon>Nematoda</taxon>
        <taxon>Chromadorea</taxon>
        <taxon>Rhabditida</taxon>
        <taxon>Rhabditina</taxon>
        <taxon>Rhabditomorpha</taxon>
        <taxon>Rhabditoidea</taxon>
        <taxon>Rhabditidae</taxon>
        <taxon>Diploscapter</taxon>
    </lineage>
</organism>
<protein>
    <submittedName>
        <fullName evidence="2">Uncharacterized protein</fullName>
    </submittedName>
</protein>
<reference evidence="2 3" key="1">
    <citation type="journal article" date="2017" name="Curr. Biol.">
        <title>Genome architecture and evolution of a unichromosomal asexual nematode.</title>
        <authorList>
            <person name="Fradin H."/>
            <person name="Zegar C."/>
            <person name="Gutwein M."/>
            <person name="Lucas J."/>
            <person name="Kovtun M."/>
            <person name="Corcoran D."/>
            <person name="Baugh L.R."/>
            <person name="Kiontke K."/>
            <person name="Gunsalus K."/>
            <person name="Fitch D.H."/>
            <person name="Piano F."/>
        </authorList>
    </citation>
    <scope>NUCLEOTIDE SEQUENCE [LARGE SCALE GENOMIC DNA]</scope>
    <source>
        <strain evidence="2">PF1309</strain>
    </source>
</reference>
<evidence type="ECO:0000256" key="1">
    <source>
        <dbReference type="SAM" id="MobiDB-lite"/>
    </source>
</evidence>
<name>A0A2A2LPJ5_9BILA</name>
<dbReference type="AlphaFoldDB" id="A0A2A2LPJ5"/>
<sequence>MSRLFLPSETGGKLLLVLCVVGGDNEAAELIETDKVCGLVKISGGGAGGGGGIGDDPGVIGGLGAGGLAGGGLRRVGGDELDSGGETLGESQSGRSGSDLPKVEGAGVAARSEVGSPFWKLFSIFTFGLTTRLRRGICVLNVSWGPSFRDEIFAEEIEF</sequence>
<gene>
    <name evidence="2" type="ORF">WR25_17747</name>
</gene>
<dbReference type="Proteomes" id="UP000218231">
    <property type="component" value="Unassembled WGS sequence"/>
</dbReference>
<comment type="caution">
    <text evidence="2">The sequence shown here is derived from an EMBL/GenBank/DDBJ whole genome shotgun (WGS) entry which is preliminary data.</text>
</comment>
<keyword evidence="3" id="KW-1185">Reference proteome</keyword>
<evidence type="ECO:0000313" key="2">
    <source>
        <dbReference type="EMBL" id="PAV88134.1"/>
    </source>
</evidence>
<dbReference type="EMBL" id="LIAE01006533">
    <property type="protein sequence ID" value="PAV88134.1"/>
    <property type="molecule type" value="Genomic_DNA"/>
</dbReference>
<proteinExistence type="predicted"/>
<accession>A0A2A2LPJ5</accession>